<evidence type="ECO:0000256" key="1">
    <source>
        <dbReference type="SAM" id="MobiDB-lite"/>
    </source>
</evidence>
<feature type="region of interest" description="Disordered" evidence="1">
    <location>
        <begin position="163"/>
        <end position="185"/>
    </location>
</feature>
<keyword evidence="4" id="KW-1185">Reference proteome</keyword>
<dbReference type="NCBIfam" id="NF006631">
    <property type="entry name" value="PRK09201.1"/>
    <property type="match status" value="1"/>
</dbReference>
<proteinExistence type="predicted"/>
<comment type="caution">
    <text evidence="3">The sequence shown here is derived from an EMBL/GenBank/DDBJ whole genome shotgun (WGS) entry which is preliminary data.</text>
</comment>
<dbReference type="EMBL" id="SMAI01000001">
    <property type="protein sequence ID" value="TCT07645.1"/>
    <property type="molecule type" value="Genomic_DNA"/>
</dbReference>
<reference evidence="3 4" key="1">
    <citation type="submission" date="2019-03" db="EMBL/GenBank/DDBJ databases">
        <title>Genomic Encyclopedia of Type Strains, Phase IV (KMG-IV): sequencing the most valuable type-strain genomes for metagenomic binning, comparative biology and taxonomic classification.</title>
        <authorList>
            <person name="Goeker M."/>
        </authorList>
    </citation>
    <scope>NUCLEOTIDE SEQUENCE [LARGE SCALE GENOMIC DNA]</scope>
    <source>
        <strain evidence="3 4">DSM 9035</strain>
    </source>
</reference>
<name>A0A4R3M8H0_9HYPH</name>
<dbReference type="GO" id="GO:0016740">
    <property type="term" value="F:transferase activity"/>
    <property type="evidence" value="ECO:0007669"/>
    <property type="project" value="UniProtKB-KW"/>
</dbReference>
<dbReference type="Gene3D" id="3.90.1300.10">
    <property type="entry name" value="Amidase signature (AS) domain"/>
    <property type="match status" value="1"/>
</dbReference>
<evidence type="ECO:0000313" key="4">
    <source>
        <dbReference type="Proteomes" id="UP000294664"/>
    </source>
</evidence>
<keyword evidence="3" id="KW-0808">Transferase</keyword>
<evidence type="ECO:0000313" key="3">
    <source>
        <dbReference type="EMBL" id="TCT07645.1"/>
    </source>
</evidence>
<dbReference type="PANTHER" id="PTHR11895">
    <property type="entry name" value="TRANSAMIDASE"/>
    <property type="match status" value="1"/>
</dbReference>
<organism evidence="3 4">
    <name type="scientific">Aquabacter spiritensis</name>
    <dbReference type="NCBI Taxonomy" id="933073"/>
    <lineage>
        <taxon>Bacteria</taxon>
        <taxon>Pseudomonadati</taxon>
        <taxon>Pseudomonadota</taxon>
        <taxon>Alphaproteobacteria</taxon>
        <taxon>Hyphomicrobiales</taxon>
        <taxon>Xanthobacteraceae</taxon>
        <taxon>Aquabacter</taxon>
    </lineage>
</organism>
<dbReference type="InterPro" id="IPR023631">
    <property type="entry name" value="Amidase_dom"/>
</dbReference>
<dbReference type="PANTHER" id="PTHR11895:SF172">
    <property type="entry name" value="GLUTAMYL-TRNA(GLN) AMIDOTRANSFERASE"/>
    <property type="match status" value="1"/>
</dbReference>
<feature type="region of interest" description="Disordered" evidence="1">
    <location>
        <begin position="1"/>
        <end position="23"/>
    </location>
</feature>
<sequence length="489" mass="50503">MSGALDGAVDAENPDVESPAAAPDMAASLATAHAHEIAAAVRAGTVPARAVLEASLARIAALEPQVNAFTDLTLARARAKADAIDAARAEGRELGRLAGVPFAVKNLFDIAGLATRAGSKINRDLPPAQADATLVARLEAADAVLVGGLNMGEYAYDFTGENAHDGPSRNPHHLGHMSGGSSGGSGAAVAAGEVPLALGSDTNGSIRVPSALCGIFGLKPTFGRLSRARTFPFVSALDHLGPFARCPTDLALAYDAMQGEDPDDPSLIPRPYAPVGPRLGEGRDGLRIAVAGGYFRTKGMPDCFAAVDAAAAALGADRIVEIPEAARARAAAYVITAAEGAALHAGRLSARPGDFDPAVRDRLIAGLAIPAAWVIAAQRFRRHFRLTMLKLFEEVDVILAPATPCRAPELGQKTFVLDGETLLVRPNLGLFTQPISFIGLPVAAVPVWLDDGLPLGVQVIAPPWREDLALEVAHALAEAGVARAPVAQL</sequence>
<dbReference type="InterPro" id="IPR036928">
    <property type="entry name" value="AS_sf"/>
</dbReference>
<feature type="domain" description="Amidase" evidence="2">
    <location>
        <begin position="51"/>
        <end position="468"/>
    </location>
</feature>
<gene>
    <name evidence="3" type="ORF">EDC64_101164</name>
</gene>
<dbReference type="InterPro" id="IPR000120">
    <property type="entry name" value="Amidase"/>
</dbReference>
<evidence type="ECO:0000259" key="2">
    <source>
        <dbReference type="Pfam" id="PF01425"/>
    </source>
</evidence>
<dbReference type="SUPFAM" id="SSF75304">
    <property type="entry name" value="Amidase signature (AS) enzymes"/>
    <property type="match status" value="1"/>
</dbReference>
<dbReference type="InterPro" id="IPR014087">
    <property type="entry name" value="Carboxybiuret_hydro_AtzE"/>
</dbReference>
<dbReference type="Pfam" id="PF01425">
    <property type="entry name" value="Amidase"/>
    <property type="match status" value="1"/>
</dbReference>
<dbReference type="Proteomes" id="UP000294664">
    <property type="component" value="Unassembled WGS sequence"/>
</dbReference>
<protein>
    <submittedName>
        <fullName evidence="3">Aspartyl-tRNA(Asn)/glutamyl-tRNA(Gln) amidotransferase subunit A</fullName>
    </submittedName>
</protein>
<dbReference type="NCBIfam" id="TIGR02715">
    <property type="entry name" value="amido_AtzE"/>
    <property type="match status" value="1"/>
</dbReference>
<accession>A0A4R3M8H0</accession>
<dbReference type="AlphaFoldDB" id="A0A4R3M8H0"/>